<keyword evidence="2" id="KW-1185">Reference proteome</keyword>
<dbReference type="Proteomes" id="UP000805193">
    <property type="component" value="Unassembled WGS sequence"/>
</dbReference>
<accession>A0AC60QMM2</accession>
<protein>
    <submittedName>
        <fullName evidence="1">Uncharacterized protein</fullName>
    </submittedName>
</protein>
<comment type="caution">
    <text evidence="1">The sequence shown here is derived from an EMBL/GenBank/DDBJ whole genome shotgun (WGS) entry which is preliminary data.</text>
</comment>
<sequence>RERAQAKIEALKLELQLIHFNAKQAEEKARRGEKDAGERRKMSEYVKELRAVLAQMPGAESMVPGWFENVDTPFTSLSIQAEAQGDIII</sequence>
<proteinExistence type="predicted"/>
<feature type="non-terminal residue" evidence="1">
    <location>
        <position position="89"/>
    </location>
</feature>
<reference evidence="1 2" key="1">
    <citation type="journal article" date="2020" name="Cell">
        <title>Large-Scale Comparative Analyses of Tick Genomes Elucidate Their Genetic Diversity and Vector Capacities.</title>
        <authorList>
            <consortium name="Tick Genome and Microbiome Consortium (TIGMIC)"/>
            <person name="Jia N."/>
            <person name="Wang J."/>
            <person name="Shi W."/>
            <person name="Du L."/>
            <person name="Sun Y."/>
            <person name="Zhan W."/>
            <person name="Jiang J.F."/>
            <person name="Wang Q."/>
            <person name="Zhang B."/>
            <person name="Ji P."/>
            <person name="Bell-Sakyi L."/>
            <person name="Cui X.M."/>
            <person name="Yuan T.T."/>
            <person name="Jiang B.G."/>
            <person name="Yang W.F."/>
            <person name="Lam T.T."/>
            <person name="Chang Q.C."/>
            <person name="Ding S.J."/>
            <person name="Wang X.J."/>
            <person name="Zhu J.G."/>
            <person name="Ruan X.D."/>
            <person name="Zhao L."/>
            <person name="Wei J.T."/>
            <person name="Ye R.Z."/>
            <person name="Que T.C."/>
            <person name="Du C.H."/>
            <person name="Zhou Y.H."/>
            <person name="Cheng J.X."/>
            <person name="Dai P.F."/>
            <person name="Guo W.B."/>
            <person name="Han X.H."/>
            <person name="Huang E.J."/>
            <person name="Li L.F."/>
            <person name="Wei W."/>
            <person name="Gao Y.C."/>
            <person name="Liu J.Z."/>
            <person name="Shao H.Z."/>
            <person name="Wang X."/>
            <person name="Wang C.C."/>
            <person name="Yang T.C."/>
            <person name="Huo Q.B."/>
            <person name="Li W."/>
            <person name="Chen H.Y."/>
            <person name="Chen S.E."/>
            <person name="Zhou L.G."/>
            <person name="Ni X.B."/>
            <person name="Tian J.H."/>
            <person name="Sheng Y."/>
            <person name="Liu T."/>
            <person name="Pan Y.S."/>
            <person name="Xia L.Y."/>
            <person name="Li J."/>
            <person name="Zhao F."/>
            <person name="Cao W.C."/>
        </authorList>
    </citation>
    <scope>NUCLEOTIDE SEQUENCE [LARGE SCALE GENOMIC DNA]</scope>
    <source>
        <strain evidence="1">Iper-2018</strain>
    </source>
</reference>
<feature type="non-terminal residue" evidence="1">
    <location>
        <position position="1"/>
    </location>
</feature>
<gene>
    <name evidence="1" type="ORF">HPB47_017708</name>
</gene>
<name>A0AC60QMM2_IXOPE</name>
<organism evidence="1 2">
    <name type="scientific">Ixodes persulcatus</name>
    <name type="common">Taiga tick</name>
    <dbReference type="NCBI Taxonomy" id="34615"/>
    <lineage>
        <taxon>Eukaryota</taxon>
        <taxon>Metazoa</taxon>
        <taxon>Ecdysozoa</taxon>
        <taxon>Arthropoda</taxon>
        <taxon>Chelicerata</taxon>
        <taxon>Arachnida</taxon>
        <taxon>Acari</taxon>
        <taxon>Parasitiformes</taxon>
        <taxon>Ixodida</taxon>
        <taxon>Ixodoidea</taxon>
        <taxon>Ixodidae</taxon>
        <taxon>Ixodinae</taxon>
        <taxon>Ixodes</taxon>
    </lineage>
</organism>
<evidence type="ECO:0000313" key="1">
    <source>
        <dbReference type="EMBL" id="KAG0436906.1"/>
    </source>
</evidence>
<dbReference type="EMBL" id="JABSTQ010006649">
    <property type="protein sequence ID" value="KAG0436906.1"/>
    <property type="molecule type" value="Genomic_DNA"/>
</dbReference>
<evidence type="ECO:0000313" key="2">
    <source>
        <dbReference type="Proteomes" id="UP000805193"/>
    </source>
</evidence>